<dbReference type="EMBL" id="JARRAG010000002">
    <property type="protein sequence ID" value="MDG3007128.1"/>
    <property type="molecule type" value="Genomic_DNA"/>
</dbReference>
<evidence type="ECO:0008006" key="4">
    <source>
        <dbReference type="Google" id="ProtNLM"/>
    </source>
</evidence>
<dbReference type="SUPFAM" id="SSF51445">
    <property type="entry name" value="(Trans)glycosidases"/>
    <property type="match status" value="1"/>
</dbReference>
<evidence type="ECO:0000313" key="2">
    <source>
        <dbReference type="EMBL" id="MDG3007128.1"/>
    </source>
</evidence>
<feature type="signal peptide" evidence="1">
    <location>
        <begin position="1"/>
        <end position="28"/>
    </location>
</feature>
<feature type="chain" id="PRO_5046469286" description="Glycosyl hydrolase-like 10 domain-containing protein" evidence="1">
    <location>
        <begin position="29"/>
        <end position="380"/>
    </location>
</feature>
<accession>A0ABT6FHR0</accession>
<keyword evidence="1" id="KW-0732">Signal</keyword>
<proteinExistence type="predicted"/>
<dbReference type="RefSeq" id="WP_277863417.1">
    <property type="nucleotide sequence ID" value="NZ_JARRAG010000002.1"/>
</dbReference>
<dbReference type="Gene3D" id="3.20.20.80">
    <property type="entry name" value="Glycosidases"/>
    <property type="match status" value="1"/>
</dbReference>
<evidence type="ECO:0000313" key="3">
    <source>
        <dbReference type="Proteomes" id="UP001216907"/>
    </source>
</evidence>
<keyword evidence="3" id="KW-1185">Reference proteome</keyword>
<gene>
    <name evidence="2" type="ORF">PZE19_25470</name>
</gene>
<protein>
    <recommendedName>
        <fullName evidence="4">Glycosyl hydrolase-like 10 domain-containing protein</fullName>
    </recommendedName>
</protein>
<dbReference type="Proteomes" id="UP001216907">
    <property type="component" value="Unassembled WGS sequence"/>
</dbReference>
<name>A0ABT6FHR0_9BACT</name>
<organism evidence="2 3">
    <name type="scientific">Paludisphaera mucosa</name>
    <dbReference type="NCBI Taxonomy" id="3030827"/>
    <lineage>
        <taxon>Bacteria</taxon>
        <taxon>Pseudomonadati</taxon>
        <taxon>Planctomycetota</taxon>
        <taxon>Planctomycetia</taxon>
        <taxon>Isosphaerales</taxon>
        <taxon>Isosphaeraceae</taxon>
        <taxon>Paludisphaera</taxon>
    </lineage>
</organism>
<reference evidence="2 3" key="1">
    <citation type="submission" date="2023-03" db="EMBL/GenBank/DDBJ databases">
        <title>Paludisphaera mucosa sp. nov. a novel planctomycete from northern fen.</title>
        <authorList>
            <person name="Ivanova A."/>
        </authorList>
    </citation>
    <scope>NUCLEOTIDE SEQUENCE [LARGE SCALE GENOMIC DNA]</scope>
    <source>
        <strain evidence="2 3">Pla2</strain>
    </source>
</reference>
<dbReference type="InterPro" id="IPR017853">
    <property type="entry name" value="GH"/>
</dbReference>
<sequence length="380" mass="41651">MTRPRTLPAAMGLPTVLILALAASRAGAEEPPPRLAPRPNLLVRGVYGGVPTAIFERGETLDDHGINAVWIGSGGATAEVVAGLKAKAPGVRVFAEFNTMHDAEYLADHPDAAPVGPDGLRCPAPDGWQGVCPTHPDHRRERMAAFRKTLADAPLDGVWLDYHHAHASWEQAEPNLPDTCFCRRCLASFGRDTGVALGDGPTPEIARRLLGEHREAWVAWRCGVFTDWVREFRGIVEATRPGALLGTFHCPWTDAEREGALREKLAIDLKAQAAYVDVFSIMPYHARFGHAADPGWISRQTAWLGRFLGVRGEPGERVKIWPIVQLADWGEAVRPEDVRTILDHGTRPPASGVLIFHWQGVGSDQAKLRAMGRAYRELRP</sequence>
<evidence type="ECO:0000256" key="1">
    <source>
        <dbReference type="SAM" id="SignalP"/>
    </source>
</evidence>
<comment type="caution">
    <text evidence="2">The sequence shown here is derived from an EMBL/GenBank/DDBJ whole genome shotgun (WGS) entry which is preliminary data.</text>
</comment>